<evidence type="ECO:0000256" key="4">
    <source>
        <dbReference type="ARBA" id="ARBA00013039"/>
    </source>
</evidence>
<keyword evidence="7 9" id="KW-1133">Transmembrane helix</keyword>
<dbReference type="Pfam" id="PF01694">
    <property type="entry name" value="Rhomboid"/>
    <property type="match status" value="1"/>
</dbReference>
<dbReference type="GO" id="GO:0016020">
    <property type="term" value="C:membrane"/>
    <property type="evidence" value="ECO:0007669"/>
    <property type="project" value="UniProtKB-SubCell"/>
</dbReference>
<comment type="caution">
    <text evidence="11">The sequence shown here is derived from an EMBL/GenBank/DDBJ whole genome shotgun (WGS) entry which is preliminary data.</text>
</comment>
<dbReference type="GO" id="GO:0004252">
    <property type="term" value="F:serine-type endopeptidase activity"/>
    <property type="evidence" value="ECO:0007669"/>
    <property type="project" value="InterPro"/>
</dbReference>
<sequence>GCCRQSVRTIHFNKPRFDSLSRDSARNRLRRQELKDTQESDSRCKYETDLPDSVPVRPASDLLKALGFSIGVGAVCFTVAALSDWERQKTMMKQQSPSHADNAVKDCSQKGWLTEFAVTLKSFFKIFPFSNIILVCLQDQHFSLEFFGFPIKNLLIHSPKYAMFLIASNALVFLLWHTRGLQPMMHRYFTDSFASKSLLFPMILSAFSHYDFSHLRGNMLLLCGCTLISVDTFLGPDQFAAFYLTAAAFSSLASLALKAVLRSPGRSNGASGAICGLFTYTLCKVTQDAPLLCFQLFAAGAVVGDLVYELFILRRGLGHVSHVGGALFGIAYACWGERLMWGWWRKQVQEKVKEE</sequence>
<protein>
    <recommendedName>
        <fullName evidence="4">rhomboid protease</fullName>
        <ecNumber evidence="4">3.4.21.105</ecNumber>
    </recommendedName>
</protein>
<comment type="similarity">
    <text evidence="3">Belongs to the peptidase S54 family.</text>
</comment>
<gene>
    <name evidence="11" type="ORF">PMAYCL1PPCAC_08788</name>
</gene>
<evidence type="ECO:0000313" key="12">
    <source>
        <dbReference type="Proteomes" id="UP001328107"/>
    </source>
</evidence>
<evidence type="ECO:0000256" key="1">
    <source>
        <dbReference type="ARBA" id="ARBA00000156"/>
    </source>
</evidence>
<keyword evidence="6" id="KW-0378">Hydrolase</keyword>
<reference evidence="12" key="1">
    <citation type="submission" date="2022-10" db="EMBL/GenBank/DDBJ databases">
        <title>Genome assembly of Pristionchus species.</title>
        <authorList>
            <person name="Yoshida K."/>
            <person name="Sommer R.J."/>
        </authorList>
    </citation>
    <scope>NUCLEOTIDE SEQUENCE [LARGE SCALE GENOMIC DNA]</scope>
    <source>
        <strain evidence="12">RS5460</strain>
    </source>
</reference>
<feature type="non-terminal residue" evidence="11">
    <location>
        <position position="1"/>
    </location>
</feature>
<evidence type="ECO:0000256" key="8">
    <source>
        <dbReference type="ARBA" id="ARBA00023136"/>
    </source>
</evidence>
<evidence type="ECO:0000256" key="2">
    <source>
        <dbReference type="ARBA" id="ARBA00004141"/>
    </source>
</evidence>
<proteinExistence type="inferred from homology"/>
<dbReference type="PANTHER" id="PTHR43731:SF14">
    <property type="entry name" value="PRESENILIN-ASSOCIATED RHOMBOID-LIKE PROTEIN, MITOCHONDRIAL"/>
    <property type="match status" value="1"/>
</dbReference>
<feature type="transmembrane region" description="Helical" evidence="9">
    <location>
        <begin position="161"/>
        <end position="178"/>
    </location>
</feature>
<evidence type="ECO:0000256" key="3">
    <source>
        <dbReference type="ARBA" id="ARBA00009045"/>
    </source>
</evidence>
<accession>A0AAN4ZHN2</accession>
<dbReference type="InterPro" id="IPR022764">
    <property type="entry name" value="Peptidase_S54_rhomboid_dom"/>
</dbReference>
<evidence type="ECO:0000256" key="6">
    <source>
        <dbReference type="ARBA" id="ARBA00022801"/>
    </source>
</evidence>
<evidence type="ECO:0000259" key="10">
    <source>
        <dbReference type="Pfam" id="PF01694"/>
    </source>
</evidence>
<evidence type="ECO:0000256" key="5">
    <source>
        <dbReference type="ARBA" id="ARBA00022692"/>
    </source>
</evidence>
<dbReference type="Gene3D" id="1.20.1540.10">
    <property type="entry name" value="Rhomboid-like"/>
    <property type="match status" value="1"/>
</dbReference>
<dbReference type="Proteomes" id="UP001328107">
    <property type="component" value="Unassembled WGS sequence"/>
</dbReference>
<feature type="transmembrane region" description="Helical" evidence="9">
    <location>
        <begin position="193"/>
        <end position="210"/>
    </location>
</feature>
<dbReference type="PANTHER" id="PTHR43731">
    <property type="entry name" value="RHOMBOID PROTEASE"/>
    <property type="match status" value="1"/>
</dbReference>
<feature type="transmembrane region" description="Helical" evidence="9">
    <location>
        <begin position="62"/>
        <end position="83"/>
    </location>
</feature>
<dbReference type="GO" id="GO:0006465">
    <property type="term" value="P:signal peptide processing"/>
    <property type="evidence" value="ECO:0007669"/>
    <property type="project" value="TreeGrafter"/>
</dbReference>
<feature type="transmembrane region" description="Helical" evidence="9">
    <location>
        <begin position="291"/>
        <end position="311"/>
    </location>
</feature>
<dbReference type="SUPFAM" id="SSF144091">
    <property type="entry name" value="Rhomboid-like"/>
    <property type="match status" value="1"/>
</dbReference>
<dbReference type="InterPro" id="IPR050925">
    <property type="entry name" value="Rhomboid_protease_S54"/>
</dbReference>
<organism evidence="11 12">
    <name type="scientific">Pristionchus mayeri</name>
    <dbReference type="NCBI Taxonomy" id="1317129"/>
    <lineage>
        <taxon>Eukaryota</taxon>
        <taxon>Metazoa</taxon>
        <taxon>Ecdysozoa</taxon>
        <taxon>Nematoda</taxon>
        <taxon>Chromadorea</taxon>
        <taxon>Rhabditida</taxon>
        <taxon>Rhabditina</taxon>
        <taxon>Diplogasteromorpha</taxon>
        <taxon>Diplogasteroidea</taxon>
        <taxon>Neodiplogasteridae</taxon>
        <taxon>Pristionchus</taxon>
    </lineage>
</organism>
<comment type="subcellular location">
    <subcellularLocation>
        <location evidence="2">Membrane</location>
        <topology evidence="2">Multi-pass membrane protein</topology>
    </subcellularLocation>
</comment>
<feature type="domain" description="Peptidase S54 rhomboid" evidence="10">
    <location>
        <begin position="201"/>
        <end position="333"/>
    </location>
</feature>
<evidence type="ECO:0000313" key="11">
    <source>
        <dbReference type="EMBL" id="GMR38593.1"/>
    </source>
</evidence>
<comment type="catalytic activity">
    <reaction evidence="1">
        <text>Cleaves type-1 transmembrane domains using a catalytic dyad composed of serine and histidine that are contributed by different transmembrane domains.</text>
        <dbReference type="EC" id="3.4.21.105"/>
    </reaction>
</comment>
<evidence type="ECO:0000256" key="7">
    <source>
        <dbReference type="ARBA" id="ARBA00022989"/>
    </source>
</evidence>
<dbReference type="EC" id="3.4.21.105" evidence="4"/>
<dbReference type="EMBL" id="BTRK01000002">
    <property type="protein sequence ID" value="GMR38593.1"/>
    <property type="molecule type" value="Genomic_DNA"/>
</dbReference>
<keyword evidence="12" id="KW-1185">Reference proteome</keyword>
<keyword evidence="8 9" id="KW-0472">Membrane</keyword>
<dbReference type="InterPro" id="IPR035952">
    <property type="entry name" value="Rhomboid-like_sf"/>
</dbReference>
<name>A0AAN4ZHN2_9BILA</name>
<feature type="transmembrane region" description="Helical" evidence="9">
    <location>
        <begin position="317"/>
        <end position="335"/>
    </location>
</feature>
<feature type="transmembrane region" description="Helical" evidence="9">
    <location>
        <begin position="240"/>
        <end position="261"/>
    </location>
</feature>
<keyword evidence="5 9" id="KW-0812">Transmembrane</keyword>
<dbReference type="AlphaFoldDB" id="A0AAN4ZHN2"/>
<evidence type="ECO:0000256" key="9">
    <source>
        <dbReference type="SAM" id="Phobius"/>
    </source>
</evidence>